<protein>
    <submittedName>
        <fullName evidence="1">Helix-turn-helix DNA binding domain protein</fullName>
    </submittedName>
</protein>
<gene>
    <name evidence="1" type="primary">76</name>
    <name evidence="1" type="ORF">SEA_PUMPERNICKEL_76</name>
</gene>
<reference evidence="1" key="1">
    <citation type="submission" date="2021-09" db="EMBL/GenBank/DDBJ databases">
        <authorList>
            <person name="Andersen S.H."/>
            <person name="Beall E.A."/>
            <person name="Cappelle B."/>
            <person name="Falteisek K.J."/>
            <person name="Fenske B.A."/>
            <person name="Gansluckner N.W."/>
            <person name="Gilbertson S.M."/>
            <person name="Krings K.J."/>
            <person name="Mobeck M."/>
            <person name="Odeku J.O."/>
            <person name="Poncelet M.E."/>
            <person name="Rohr J.R."/>
            <person name="Rolands L."/>
            <person name="Whipple C.D."/>
            <person name="Whipple E.M."/>
            <person name="Spring A.M."/>
            <person name="Klyczek K."/>
            <person name="Garlena R.A."/>
            <person name="Russell D.A."/>
            <person name="Pope W.H."/>
            <person name="Jacobs-Sera D."/>
            <person name="Hatfull G.F."/>
        </authorList>
    </citation>
    <scope>NUCLEOTIDE SEQUENCE</scope>
</reference>
<dbReference type="EMBL" id="OK040790">
    <property type="protein sequence ID" value="UDL15867.1"/>
    <property type="molecule type" value="Genomic_DNA"/>
</dbReference>
<proteinExistence type="predicted"/>
<dbReference type="GeneID" id="80019716"/>
<sequence>MERRAARSQTLPPEEADLLRSLKGVMLYARARELYSEGWTLRSIGEVFTPAKSRSTVRYWITKQLPLASAAPVFPDAPVPTLATPRPLPKTPRRRLTTQEESEIATLAPLARKYRASMNYGHPAAIANKRLTELVVFLHKDERVTIAELASAAGVSYRAMARRIGNA</sequence>
<dbReference type="Proteomes" id="UP000827768">
    <property type="component" value="Segment"/>
</dbReference>
<dbReference type="RefSeq" id="YP_010755107.1">
    <property type="nucleotide sequence ID" value="NC_073468.1"/>
</dbReference>
<evidence type="ECO:0000313" key="1">
    <source>
        <dbReference type="EMBL" id="UDL15867.1"/>
    </source>
</evidence>
<evidence type="ECO:0000313" key="2">
    <source>
        <dbReference type="Proteomes" id="UP000827768"/>
    </source>
</evidence>
<organism evidence="1 2">
    <name type="scientific">Microbacterium phage Pumpernickel</name>
    <dbReference type="NCBI Taxonomy" id="2885983"/>
    <lineage>
        <taxon>Viruses</taxon>
        <taxon>Duplodnaviria</taxon>
        <taxon>Heunggongvirae</taxon>
        <taxon>Uroviricota</taxon>
        <taxon>Caudoviricetes</taxon>
        <taxon>Pumpernickelvirus</taxon>
        <taxon>Pumpernickelvirus pumpernickel</taxon>
    </lineage>
</organism>
<accession>A0AAE8Y9W3</accession>
<name>A0AAE8Y9W3_9CAUD</name>
<keyword evidence="2" id="KW-1185">Reference proteome</keyword>
<dbReference type="KEGG" id="vg:80019716"/>